<organism evidence="8 9">
    <name type="scientific">Porites evermanni</name>
    <dbReference type="NCBI Taxonomy" id="104178"/>
    <lineage>
        <taxon>Eukaryota</taxon>
        <taxon>Metazoa</taxon>
        <taxon>Cnidaria</taxon>
        <taxon>Anthozoa</taxon>
        <taxon>Hexacorallia</taxon>
        <taxon>Scleractinia</taxon>
        <taxon>Fungiina</taxon>
        <taxon>Poritidae</taxon>
        <taxon>Porites</taxon>
    </lineage>
</organism>
<dbReference type="Proteomes" id="UP001159427">
    <property type="component" value="Unassembled WGS sequence"/>
</dbReference>
<evidence type="ECO:0000313" key="9">
    <source>
        <dbReference type="Proteomes" id="UP001159427"/>
    </source>
</evidence>
<dbReference type="InterPro" id="IPR027370">
    <property type="entry name" value="Znf-RING_euk"/>
</dbReference>
<keyword evidence="5" id="KW-0175">Coiled coil</keyword>
<evidence type="ECO:0000256" key="5">
    <source>
        <dbReference type="SAM" id="Coils"/>
    </source>
</evidence>
<dbReference type="PROSITE" id="PS00518">
    <property type="entry name" value="ZF_RING_1"/>
    <property type="match status" value="1"/>
</dbReference>
<keyword evidence="2 4" id="KW-0863">Zinc-finger</keyword>
<dbReference type="PANTHER" id="PTHR10131:SF94">
    <property type="entry name" value="TNF RECEPTOR-ASSOCIATED FACTOR 4"/>
    <property type="match status" value="1"/>
</dbReference>
<dbReference type="SUPFAM" id="SSF49599">
    <property type="entry name" value="TRAF domain-like"/>
    <property type="match status" value="1"/>
</dbReference>
<evidence type="ECO:0000313" key="8">
    <source>
        <dbReference type="EMBL" id="CAH3042471.1"/>
    </source>
</evidence>
<dbReference type="EMBL" id="CALNXI010000738">
    <property type="protein sequence ID" value="CAH3042471.1"/>
    <property type="molecule type" value="Genomic_DNA"/>
</dbReference>
<name>A0ABN8N6Z2_9CNID</name>
<dbReference type="InterPro" id="IPR001293">
    <property type="entry name" value="Znf_TRAF"/>
</dbReference>
<dbReference type="Pfam" id="PF13445">
    <property type="entry name" value="zf-RING_UBOX"/>
    <property type="match status" value="1"/>
</dbReference>
<evidence type="ECO:0000256" key="2">
    <source>
        <dbReference type="ARBA" id="ARBA00022771"/>
    </source>
</evidence>
<sequence length="217" mass="24811">MAEAPANLSLGGYDEDFVNALEDDLQCAICQLALKNPMLTKCGHRFCRQCLDEHFKSQQSAGGRFTCPVDRGNLIRNRDLFPDRATERKILSFSVRCPSEGCQWSGELRAKDAHELDCKRKPLNCPKNCGAVVPREELLKHYERDCPLTITSCPYYKMGCATMVQRKEIESHLQEAVRPHVDFAFAKLTSTQEELKRSQDLISKLNEKFKDLERQLK</sequence>
<evidence type="ECO:0000256" key="1">
    <source>
        <dbReference type="ARBA" id="ARBA00022723"/>
    </source>
</evidence>
<dbReference type="SUPFAM" id="SSF57850">
    <property type="entry name" value="RING/U-box"/>
    <property type="match status" value="1"/>
</dbReference>
<dbReference type="Gene3D" id="3.30.40.10">
    <property type="entry name" value="Zinc/RING finger domain, C3HC4 (zinc finger)"/>
    <property type="match status" value="2"/>
</dbReference>
<dbReference type="InterPro" id="IPR017907">
    <property type="entry name" value="Znf_RING_CS"/>
</dbReference>
<evidence type="ECO:0000256" key="4">
    <source>
        <dbReference type="PROSITE-ProRule" id="PRU00207"/>
    </source>
</evidence>
<feature type="domain" description="TRAF-type" evidence="7">
    <location>
        <begin position="113"/>
        <end position="170"/>
    </location>
</feature>
<keyword evidence="1 4" id="KW-0479">Metal-binding</keyword>
<keyword evidence="9" id="KW-1185">Reference proteome</keyword>
<reference evidence="8 9" key="1">
    <citation type="submission" date="2022-05" db="EMBL/GenBank/DDBJ databases">
        <authorList>
            <consortium name="Genoscope - CEA"/>
            <person name="William W."/>
        </authorList>
    </citation>
    <scope>NUCLEOTIDE SEQUENCE [LARGE SCALE GENOMIC DNA]</scope>
</reference>
<dbReference type="Pfam" id="PF02176">
    <property type="entry name" value="zf-TRAF"/>
    <property type="match status" value="1"/>
</dbReference>
<comment type="caution">
    <text evidence="8">The sequence shown here is derived from an EMBL/GenBank/DDBJ whole genome shotgun (WGS) entry which is preliminary data.</text>
</comment>
<evidence type="ECO:0000256" key="3">
    <source>
        <dbReference type="ARBA" id="ARBA00022833"/>
    </source>
</evidence>
<feature type="coiled-coil region" evidence="5">
    <location>
        <begin position="188"/>
        <end position="215"/>
    </location>
</feature>
<dbReference type="PANTHER" id="PTHR10131">
    <property type="entry name" value="TNF RECEPTOR ASSOCIATED FACTOR"/>
    <property type="match status" value="1"/>
</dbReference>
<feature type="non-terminal residue" evidence="8">
    <location>
        <position position="217"/>
    </location>
</feature>
<accession>A0ABN8N6Z2</accession>
<dbReference type="InterPro" id="IPR013083">
    <property type="entry name" value="Znf_RING/FYVE/PHD"/>
</dbReference>
<feature type="zinc finger region" description="TRAF-type" evidence="4">
    <location>
        <begin position="113"/>
        <end position="170"/>
    </location>
</feature>
<dbReference type="PROSITE" id="PS50089">
    <property type="entry name" value="ZF_RING_2"/>
    <property type="match status" value="1"/>
</dbReference>
<protein>
    <submittedName>
        <fullName evidence="8">Uncharacterized protein</fullName>
    </submittedName>
</protein>
<dbReference type="SMART" id="SM00184">
    <property type="entry name" value="RING"/>
    <property type="match status" value="1"/>
</dbReference>
<keyword evidence="3 4" id="KW-0862">Zinc</keyword>
<gene>
    <name evidence="8" type="ORF">PEVE_00040446</name>
</gene>
<evidence type="ECO:0000259" key="6">
    <source>
        <dbReference type="PROSITE" id="PS50089"/>
    </source>
</evidence>
<evidence type="ECO:0000259" key="7">
    <source>
        <dbReference type="PROSITE" id="PS50145"/>
    </source>
</evidence>
<dbReference type="InterPro" id="IPR001841">
    <property type="entry name" value="Znf_RING"/>
</dbReference>
<feature type="domain" description="RING-type" evidence="6">
    <location>
        <begin position="27"/>
        <end position="71"/>
    </location>
</feature>
<proteinExistence type="predicted"/>
<dbReference type="PROSITE" id="PS50145">
    <property type="entry name" value="ZF_TRAF"/>
    <property type="match status" value="1"/>
</dbReference>